<comment type="caution">
    <text evidence="2">The sequence shown here is derived from an EMBL/GenBank/DDBJ whole genome shotgun (WGS) entry which is preliminary data.</text>
</comment>
<accession>A0AAV7NM52</accession>
<organism evidence="2 3">
    <name type="scientific">Pleurodeles waltl</name>
    <name type="common">Iberian ribbed newt</name>
    <dbReference type="NCBI Taxonomy" id="8319"/>
    <lineage>
        <taxon>Eukaryota</taxon>
        <taxon>Metazoa</taxon>
        <taxon>Chordata</taxon>
        <taxon>Craniata</taxon>
        <taxon>Vertebrata</taxon>
        <taxon>Euteleostomi</taxon>
        <taxon>Amphibia</taxon>
        <taxon>Batrachia</taxon>
        <taxon>Caudata</taxon>
        <taxon>Salamandroidea</taxon>
        <taxon>Salamandridae</taxon>
        <taxon>Pleurodelinae</taxon>
        <taxon>Pleurodeles</taxon>
    </lineage>
</organism>
<name>A0AAV7NM52_PLEWA</name>
<evidence type="ECO:0000313" key="2">
    <source>
        <dbReference type="EMBL" id="KAJ1115712.1"/>
    </source>
</evidence>
<dbReference type="AlphaFoldDB" id="A0AAV7NM52"/>
<proteinExistence type="predicted"/>
<sequence length="193" mass="21446">MDAHKGTWEQVQYCSSRRCETLHSPVHDQDPDPEITSCRPGNSCLKMLRMARTQNQMGKQSFSSSPPGQRGGAAESSHILKTQRLFPQGPGHGEQGFLFIGPRRSYDTRAPRCFVLRKPKRRPPLCTTYYMGVGAGVWQRMAIAATRVNGPETQVRSQRGPAESGESWSLGGVLVVSSCSWNILSKWLVKKAE</sequence>
<gene>
    <name evidence="2" type="ORF">NDU88_003934</name>
</gene>
<feature type="region of interest" description="Disordered" evidence="1">
    <location>
        <begin position="55"/>
        <end position="76"/>
    </location>
</feature>
<evidence type="ECO:0000256" key="1">
    <source>
        <dbReference type="SAM" id="MobiDB-lite"/>
    </source>
</evidence>
<protein>
    <submittedName>
        <fullName evidence="2">Uncharacterized protein</fullName>
    </submittedName>
</protein>
<dbReference type="EMBL" id="JANPWB010000012">
    <property type="protein sequence ID" value="KAJ1115712.1"/>
    <property type="molecule type" value="Genomic_DNA"/>
</dbReference>
<evidence type="ECO:0000313" key="3">
    <source>
        <dbReference type="Proteomes" id="UP001066276"/>
    </source>
</evidence>
<keyword evidence="3" id="KW-1185">Reference proteome</keyword>
<reference evidence="2" key="1">
    <citation type="journal article" date="2022" name="bioRxiv">
        <title>Sequencing and chromosome-scale assembly of the giantPleurodeles waltlgenome.</title>
        <authorList>
            <person name="Brown T."/>
            <person name="Elewa A."/>
            <person name="Iarovenko S."/>
            <person name="Subramanian E."/>
            <person name="Araus A.J."/>
            <person name="Petzold A."/>
            <person name="Susuki M."/>
            <person name="Suzuki K.-i.T."/>
            <person name="Hayashi T."/>
            <person name="Toyoda A."/>
            <person name="Oliveira C."/>
            <person name="Osipova E."/>
            <person name="Leigh N.D."/>
            <person name="Simon A."/>
            <person name="Yun M.H."/>
        </authorList>
    </citation>
    <scope>NUCLEOTIDE SEQUENCE</scope>
    <source>
        <strain evidence="2">20211129_DDA</strain>
        <tissue evidence="2">Liver</tissue>
    </source>
</reference>
<dbReference type="Proteomes" id="UP001066276">
    <property type="component" value="Chromosome 8"/>
</dbReference>
<feature type="compositionally biased region" description="Polar residues" evidence="1">
    <location>
        <begin position="55"/>
        <end position="67"/>
    </location>
</feature>